<dbReference type="SUPFAM" id="SSF56024">
    <property type="entry name" value="Phospholipase D/nuclease"/>
    <property type="match status" value="1"/>
</dbReference>
<comment type="caution">
    <text evidence="2">The sequence shown here is derived from an EMBL/GenBank/DDBJ whole genome shotgun (WGS) entry which is preliminary data.</text>
</comment>
<evidence type="ECO:0000259" key="1">
    <source>
        <dbReference type="PROSITE" id="PS50035"/>
    </source>
</evidence>
<sequence length="306" mass="33382">MPDGEENNMVGFDDPPRDFAIAQQLPPSVIEHLRDGFAKFRDSPQTTVNQTTLQEYAPSEYTLSARAVEAVFVGLATDAEAEQISTGDRYADYTFRVSPQLAARTLDRQYVAALAIEEVTERSRKSAPDVSLVATLPDGVTLSEGDAVGAISARARDLVLGASDTVRIANPYFDADQRIVDDLASLPQRGVNLRVLTRETEDPGDDLIDALNTLHEGLDREGRSRLEVRDLYEETDWGRHKLATHAKLAIVDETSCYVGSANLTKTNLSANFEFGIIVEGAPATRTAAVFDDVFAAADPVELPLLR</sequence>
<dbReference type="GO" id="GO:0032049">
    <property type="term" value="P:cardiolipin biosynthetic process"/>
    <property type="evidence" value="ECO:0007669"/>
    <property type="project" value="UniProtKB-ARBA"/>
</dbReference>
<proteinExistence type="predicted"/>
<reference evidence="2 3" key="2">
    <citation type="journal article" date="2013" name="PLoS ONE">
        <title>INDIGO - INtegrated Data Warehouse of MIcrobial GenOmes with Examples from the Red Sea Extremophiles.</title>
        <authorList>
            <person name="Alam I."/>
            <person name="Antunes A."/>
            <person name="Kamau A.A."/>
            <person name="Ba Alawi W."/>
            <person name="Kalkatawi M."/>
            <person name="Stingl U."/>
            <person name="Bajic V.B."/>
        </authorList>
    </citation>
    <scope>NUCLEOTIDE SEQUENCE [LARGE SCALE GENOMIC DNA]</scope>
    <source>
        <strain evidence="2 3">SARL4B</strain>
    </source>
</reference>
<protein>
    <submittedName>
        <fullName evidence="2">Cardiolipin synthase protein</fullName>
        <ecNumber evidence="2">2.7.8.-</ecNumber>
    </submittedName>
</protein>
<reference evidence="2 3" key="1">
    <citation type="journal article" date="2011" name="J. Bacteriol.">
        <title>Genome sequence of Halorhabdus tiamatea, the first archaeon isolated from a deep-sea anoxic brine lake.</title>
        <authorList>
            <person name="Antunes A."/>
            <person name="Alam I."/>
            <person name="Bajic V.B."/>
            <person name="Stingl U."/>
        </authorList>
    </citation>
    <scope>NUCLEOTIDE SEQUENCE [LARGE SCALE GENOMIC DNA]</scope>
    <source>
        <strain evidence="2 3">SARL4B</strain>
    </source>
</reference>
<dbReference type="EMBL" id="AFNT02000013">
    <property type="protein sequence ID" value="ERJ06501.1"/>
    <property type="molecule type" value="Genomic_DNA"/>
</dbReference>
<evidence type="ECO:0000313" key="2">
    <source>
        <dbReference type="EMBL" id="ERJ06501.1"/>
    </source>
</evidence>
<dbReference type="PANTHER" id="PTHR21248:SF12">
    <property type="entry name" value="CARDIOLIPIN SYNTHASE C"/>
    <property type="match status" value="1"/>
</dbReference>
<dbReference type="GO" id="GO:0030572">
    <property type="term" value="F:phosphatidyltransferase activity"/>
    <property type="evidence" value="ECO:0007669"/>
    <property type="project" value="UniProtKB-ARBA"/>
</dbReference>
<dbReference type="InterPro" id="IPR001736">
    <property type="entry name" value="PLipase_D/transphosphatidylase"/>
</dbReference>
<dbReference type="AlphaFoldDB" id="U2E3J2"/>
<gene>
    <name evidence="2" type="ORF">HLRTI_001388</name>
</gene>
<evidence type="ECO:0000313" key="3">
    <source>
        <dbReference type="Proteomes" id="UP000003861"/>
    </source>
</evidence>
<dbReference type="Proteomes" id="UP000003861">
    <property type="component" value="Unassembled WGS sequence"/>
</dbReference>
<name>U2E3J2_9EURY</name>
<dbReference type="RefSeq" id="WP_008526024.1">
    <property type="nucleotide sequence ID" value="NC_021913.1"/>
</dbReference>
<organism evidence="2 3">
    <name type="scientific">Halorhabdus tiamatea SARL4B</name>
    <dbReference type="NCBI Taxonomy" id="1033806"/>
    <lineage>
        <taxon>Archaea</taxon>
        <taxon>Methanobacteriati</taxon>
        <taxon>Methanobacteriota</taxon>
        <taxon>Stenosarchaea group</taxon>
        <taxon>Halobacteria</taxon>
        <taxon>Halobacteriales</taxon>
        <taxon>Haloarculaceae</taxon>
        <taxon>Halorhabdus</taxon>
    </lineage>
</organism>
<dbReference type="Pfam" id="PF13091">
    <property type="entry name" value="PLDc_2"/>
    <property type="match status" value="1"/>
</dbReference>
<dbReference type="OrthoDB" id="242710at2157"/>
<feature type="domain" description="PLD phosphodiesterase" evidence="1">
    <location>
        <begin position="240"/>
        <end position="267"/>
    </location>
</feature>
<dbReference type="Gene3D" id="3.30.870.10">
    <property type="entry name" value="Endonuclease Chain A"/>
    <property type="match status" value="1"/>
</dbReference>
<accession>U2E3J2</accession>
<keyword evidence="2" id="KW-0808">Transferase</keyword>
<dbReference type="InterPro" id="IPR025202">
    <property type="entry name" value="PLD-like_dom"/>
</dbReference>
<dbReference type="EC" id="2.7.8.-" evidence="2"/>
<dbReference type="PROSITE" id="PS50035">
    <property type="entry name" value="PLD"/>
    <property type="match status" value="1"/>
</dbReference>
<dbReference type="GeneID" id="23797493"/>
<dbReference type="PANTHER" id="PTHR21248">
    <property type="entry name" value="CARDIOLIPIN SYNTHASE"/>
    <property type="match status" value="1"/>
</dbReference>